<dbReference type="PANTHER" id="PTHR24276">
    <property type="entry name" value="POLYSERASE-RELATED"/>
    <property type="match status" value="1"/>
</dbReference>
<evidence type="ECO:0000313" key="8">
    <source>
        <dbReference type="Proteomes" id="UP000826195"/>
    </source>
</evidence>
<keyword evidence="3" id="KW-0378">Hydrolase</keyword>
<comment type="caution">
    <text evidence="7">The sequence shown here is derived from an EMBL/GenBank/DDBJ whole genome shotgun (WGS) entry which is preliminary data.</text>
</comment>
<dbReference type="GO" id="GO:0006508">
    <property type="term" value="P:proteolysis"/>
    <property type="evidence" value="ECO:0007669"/>
    <property type="project" value="UniProtKB-KW"/>
</dbReference>
<evidence type="ECO:0000256" key="1">
    <source>
        <dbReference type="ARBA" id="ARBA00007664"/>
    </source>
</evidence>
<keyword evidence="2" id="KW-0645">Protease</keyword>
<dbReference type="PROSITE" id="PS00134">
    <property type="entry name" value="TRYPSIN_HIS"/>
    <property type="match status" value="1"/>
</dbReference>
<keyword evidence="5" id="KW-1015">Disulfide bond</keyword>
<dbReference type="Pfam" id="PF00089">
    <property type="entry name" value="Trypsin"/>
    <property type="match status" value="1"/>
</dbReference>
<dbReference type="InterPro" id="IPR001254">
    <property type="entry name" value="Trypsin_dom"/>
</dbReference>
<evidence type="ECO:0000256" key="3">
    <source>
        <dbReference type="ARBA" id="ARBA00022801"/>
    </source>
</evidence>
<accession>A0AAV7J5E2</accession>
<feature type="domain" description="Peptidase S1" evidence="6">
    <location>
        <begin position="23"/>
        <end position="228"/>
    </location>
</feature>
<dbReference type="SMART" id="SM00020">
    <property type="entry name" value="Tryp_SPc"/>
    <property type="match status" value="1"/>
</dbReference>
<reference evidence="7 8" key="1">
    <citation type="journal article" date="2021" name="J. Hered.">
        <title>A chromosome-level genome assembly of the parasitoid wasp, Cotesia glomerata (Hymenoptera: Braconidae).</title>
        <authorList>
            <person name="Pinto B.J."/>
            <person name="Weis J.J."/>
            <person name="Gamble T."/>
            <person name="Ode P.J."/>
            <person name="Paul R."/>
            <person name="Zaspel J.M."/>
        </authorList>
    </citation>
    <scope>NUCLEOTIDE SEQUENCE [LARGE SCALE GENOMIC DNA]</scope>
    <source>
        <strain evidence="7">CgM1</strain>
    </source>
</reference>
<dbReference type="InterPro" id="IPR001314">
    <property type="entry name" value="Peptidase_S1A"/>
</dbReference>
<evidence type="ECO:0000313" key="7">
    <source>
        <dbReference type="EMBL" id="KAH0567434.1"/>
    </source>
</evidence>
<evidence type="ECO:0000256" key="5">
    <source>
        <dbReference type="ARBA" id="ARBA00023157"/>
    </source>
</evidence>
<dbReference type="InterPro" id="IPR050430">
    <property type="entry name" value="Peptidase_S1"/>
</dbReference>
<sequence length="250" mass="27567">MDRRVSKGCRVSPYGVTLQHVSFRGPTSSTWPWYQADIHHHACVVAVHLGYSHQTCGGAMITIKHVLTAAHCIAIGIEERDPHMHPMKYLSVVSGSSNRRDTEKVLVSSICNKIPLGPTRQPAILPTRQHRAGEKGLILGWGWTQPENSMSVDELQKAEMTITSVDDDHFLARGQSGVAFCNGDSGSPFLINNTIVGIISDSSDCTGDTEGWYTNVFAYTTWIEDVIIFGGQNVFSGYVREMKIISNYPD</sequence>
<dbReference type="AlphaFoldDB" id="A0AAV7J5E2"/>
<dbReference type="SUPFAM" id="SSF50494">
    <property type="entry name" value="Trypsin-like serine proteases"/>
    <property type="match status" value="1"/>
</dbReference>
<dbReference type="InterPro" id="IPR018114">
    <property type="entry name" value="TRYPSIN_HIS"/>
</dbReference>
<keyword evidence="4" id="KW-0720">Serine protease</keyword>
<dbReference type="Gene3D" id="2.40.10.10">
    <property type="entry name" value="Trypsin-like serine proteases"/>
    <property type="match status" value="2"/>
</dbReference>
<keyword evidence="8" id="KW-1185">Reference proteome</keyword>
<evidence type="ECO:0000259" key="6">
    <source>
        <dbReference type="PROSITE" id="PS50240"/>
    </source>
</evidence>
<dbReference type="PROSITE" id="PS50240">
    <property type="entry name" value="TRYPSIN_DOM"/>
    <property type="match status" value="1"/>
</dbReference>
<evidence type="ECO:0000256" key="2">
    <source>
        <dbReference type="ARBA" id="ARBA00022670"/>
    </source>
</evidence>
<dbReference type="PRINTS" id="PR00722">
    <property type="entry name" value="CHYMOTRYPSIN"/>
</dbReference>
<name>A0AAV7J5E2_COTGL</name>
<dbReference type="GO" id="GO:0004252">
    <property type="term" value="F:serine-type endopeptidase activity"/>
    <property type="evidence" value="ECO:0007669"/>
    <property type="project" value="InterPro"/>
</dbReference>
<evidence type="ECO:0000256" key="4">
    <source>
        <dbReference type="ARBA" id="ARBA00022825"/>
    </source>
</evidence>
<organism evidence="7 8">
    <name type="scientific">Cotesia glomerata</name>
    <name type="common">Lepidopteran parasitic wasp</name>
    <name type="synonym">Apanteles glomeratus</name>
    <dbReference type="NCBI Taxonomy" id="32391"/>
    <lineage>
        <taxon>Eukaryota</taxon>
        <taxon>Metazoa</taxon>
        <taxon>Ecdysozoa</taxon>
        <taxon>Arthropoda</taxon>
        <taxon>Hexapoda</taxon>
        <taxon>Insecta</taxon>
        <taxon>Pterygota</taxon>
        <taxon>Neoptera</taxon>
        <taxon>Endopterygota</taxon>
        <taxon>Hymenoptera</taxon>
        <taxon>Apocrita</taxon>
        <taxon>Ichneumonoidea</taxon>
        <taxon>Braconidae</taxon>
        <taxon>Microgastrinae</taxon>
        <taxon>Cotesia</taxon>
    </lineage>
</organism>
<dbReference type="InterPro" id="IPR009003">
    <property type="entry name" value="Peptidase_S1_PA"/>
</dbReference>
<dbReference type="PANTHER" id="PTHR24276:SF98">
    <property type="entry name" value="FI18310P1-RELATED"/>
    <property type="match status" value="1"/>
</dbReference>
<gene>
    <name evidence="7" type="ORF">KQX54_009941</name>
</gene>
<proteinExistence type="inferred from homology"/>
<dbReference type="Proteomes" id="UP000826195">
    <property type="component" value="Unassembled WGS sequence"/>
</dbReference>
<protein>
    <recommendedName>
        <fullName evidence="6">Peptidase S1 domain-containing protein</fullName>
    </recommendedName>
</protein>
<comment type="similarity">
    <text evidence="1">Belongs to the peptidase S1 family.</text>
</comment>
<dbReference type="InterPro" id="IPR043504">
    <property type="entry name" value="Peptidase_S1_PA_chymotrypsin"/>
</dbReference>
<dbReference type="EMBL" id="JAHXZJ010000001">
    <property type="protein sequence ID" value="KAH0567434.1"/>
    <property type="molecule type" value="Genomic_DNA"/>
</dbReference>